<evidence type="ECO:0000256" key="2">
    <source>
        <dbReference type="ARBA" id="ARBA00010265"/>
    </source>
</evidence>
<organism evidence="9 10">
    <name type="scientific">Neisseria zalophi</name>
    <dbReference type="NCBI Taxonomy" id="640030"/>
    <lineage>
        <taxon>Bacteria</taxon>
        <taxon>Pseudomonadati</taxon>
        <taxon>Pseudomonadota</taxon>
        <taxon>Betaproteobacteria</taxon>
        <taxon>Neisseriales</taxon>
        <taxon>Neisseriaceae</taxon>
        <taxon>Neisseria</taxon>
    </lineage>
</organism>
<dbReference type="Proteomes" id="UP000325713">
    <property type="component" value="Chromosome"/>
</dbReference>
<protein>
    <submittedName>
        <fullName evidence="9">TrbI/VirB10 family protein</fullName>
    </submittedName>
</protein>
<proteinExistence type="inferred from homology"/>
<dbReference type="InterPro" id="IPR042217">
    <property type="entry name" value="T4SS_VirB10/TrbI"/>
</dbReference>
<feature type="compositionally biased region" description="Polar residues" evidence="7">
    <location>
        <begin position="1"/>
        <end position="30"/>
    </location>
</feature>
<evidence type="ECO:0000256" key="1">
    <source>
        <dbReference type="ARBA" id="ARBA00004162"/>
    </source>
</evidence>
<dbReference type="CDD" id="cd16429">
    <property type="entry name" value="VirB10"/>
    <property type="match status" value="1"/>
</dbReference>
<evidence type="ECO:0000256" key="7">
    <source>
        <dbReference type="SAM" id="MobiDB-lite"/>
    </source>
</evidence>
<dbReference type="AlphaFoldDB" id="A0A5J6PTZ5"/>
<dbReference type="InterPro" id="IPR047695">
    <property type="entry name" value="T4SS_VirB10/PtlG"/>
</dbReference>
<evidence type="ECO:0000256" key="3">
    <source>
        <dbReference type="ARBA" id="ARBA00022475"/>
    </source>
</evidence>
<feature type="compositionally biased region" description="Basic and acidic residues" evidence="7">
    <location>
        <begin position="114"/>
        <end position="123"/>
    </location>
</feature>
<gene>
    <name evidence="9" type="ORF">D0T92_04005</name>
</gene>
<dbReference type="NCBIfam" id="NF038091">
    <property type="entry name" value="T4SS_VirB10"/>
    <property type="match status" value="1"/>
</dbReference>
<evidence type="ECO:0000313" key="9">
    <source>
        <dbReference type="EMBL" id="QEY25784.1"/>
    </source>
</evidence>
<dbReference type="Gene3D" id="2.40.128.260">
    <property type="entry name" value="Type IV secretion system, VirB10/TraB/TrbI"/>
    <property type="match status" value="2"/>
</dbReference>
<feature type="region of interest" description="Disordered" evidence="7">
    <location>
        <begin position="108"/>
        <end position="174"/>
    </location>
</feature>
<comment type="similarity">
    <text evidence="2">Belongs to the TrbI/VirB10 family.</text>
</comment>
<feature type="region of interest" description="Disordered" evidence="7">
    <location>
        <begin position="197"/>
        <end position="217"/>
    </location>
</feature>
<evidence type="ECO:0000256" key="4">
    <source>
        <dbReference type="ARBA" id="ARBA00022692"/>
    </source>
</evidence>
<evidence type="ECO:0000256" key="8">
    <source>
        <dbReference type="SAM" id="Phobius"/>
    </source>
</evidence>
<evidence type="ECO:0000256" key="6">
    <source>
        <dbReference type="ARBA" id="ARBA00023136"/>
    </source>
</evidence>
<feature type="compositionally biased region" description="Low complexity" evidence="7">
    <location>
        <begin position="197"/>
        <end position="208"/>
    </location>
</feature>
<dbReference type="InterPro" id="IPR005498">
    <property type="entry name" value="T4SS_VirB10/TraB/TrbI"/>
</dbReference>
<dbReference type="KEGG" id="nzl:D0T92_04005"/>
<dbReference type="EMBL" id="CP031700">
    <property type="protein sequence ID" value="QEY25784.1"/>
    <property type="molecule type" value="Genomic_DNA"/>
</dbReference>
<dbReference type="RefSeq" id="WP_151050437.1">
    <property type="nucleotide sequence ID" value="NZ_CP031700.1"/>
</dbReference>
<keyword evidence="6 8" id="KW-0472">Membrane</keyword>
<keyword evidence="5 8" id="KW-1133">Transmembrane helix</keyword>
<feature type="region of interest" description="Disordered" evidence="7">
    <location>
        <begin position="1"/>
        <end position="40"/>
    </location>
</feature>
<evidence type="ECO:0000256" key="5">
    <source>
        <dbReference type="ARBA" id="ARBA00022989"/>
    </source>
</evidence>
<feature type="compositionally biased region" description="Polar residues" evidence="7">
    <location>
        <begin position="153"/>
        <end position="165"/>
    </location>
</feature>
<keyword evidence="3" id="KW-1003">Cell membrane</keyword>
<comment type="subcellular location">
    <subcellularLocation>
        <location evidence="1">Cell membrane</location>
        <topology evidence="1">Single-pass membrane protein</topology>
    </subcellularLocation>
</comment>
<feature type="transmembrane region" description="Helical" evidence="8">
    <location>
        <begin position="72"/>
        <end position="94"/>
    </location>
</feature>
<reference evidence="9 10" key="1">
    <citation type="submission" date="2018-08" db="EMBL/GenBank/DDBJ databases">
        <title>Neisseria zalophi ATCC BAA-2455 complete genome.</title>
        <authorList>
            <person name="Veseli I.A."/>
            <person name="Buttler R."/>
            <person name="Mascarenhas dos Santos A.C."/>
            <person name="Pombert J.-F."/>
        </authorList>
    </citation>
    <scope>NUCLEOTIDE SEQUENCE [LARGE SCALE GENOMIC DNA]</scope>
    <source>
        <strain evidence="9 10">ATCC BAA-2455</strain>
    </source>
</reference>
<accession>A0A5J6PTZ5</accession>
<keyword evidence="4 8" id="KW-0812">Transmembrane</keyword>
<name>A0A5J6PTZ5_9NEIS</name>
<evidence type="ECO:0000313" key="10">
    <source>
        <dbReference type="Proteomes" id="UP000325713"/>
    </source>
</evidence>
<feature type="compositionally biased region" description="Acidic residues" evidence="7">
    <location>
        <begin position="133"/>
        <end position="146"/>
    </location>
</feature>
<keyword evidence="10" id="KW-1185">Reference proteome</keyword>
<dbReference type="GO" id="GO:0005886">
    <property type="term" value="C:plasma membrane"/>
    <property type="evidence" value="ECO:0007669"/>
    <property type="project" value="UniProtKB-SubCell"/>
</dbReference>
<dbReference type="OrthoDB" id="9766860at2"/>
<sequence length="428" mass="45805">MNLDPNSINQNNEDGTNAIEPSSETNNGHLNETPKDGDFRVQDLSGQIKTPEAERGIPRDLSVRKISTMKKVVILVLGLFSVGLISAGVMRYGAGWFKKEPKTEQTQIASTSGTRHDFSKSQKDSLSSAADVEIVEEVASEPESDIVSEPQPDISSQATTATPTVSEPPPDLRLISPLMFDDVDSAVTGGESVASAGGASAYLGSSSESDTDNSKQQGLAARLNGSIFTPAVAQQRGNLDYLLGRSTGIQCGLLTRIVTTYPGITKCQVLNDVYSANGKVLLVEKGSIIHGEQQSALMQGQARVFAAWTTIETPNGVTVRIDSLGADPLGGSGHPARVNNHFWKRIGGAVMISMIDDIINAYGRRSKNSSENVSFESTTESAQDLATEVLKNTINIPPTGYVNQGERIMVYVARDVDFSHVYEIVPTD</sequence>
<dbReference type="Pfam" id="PF03743">
    <property type="entry name" value="TrbI"/>
    <property type="match status" value="1"/>
</dbReference>